<dbReference type="AlphaFoldDB" id="A0A558BMU3"/>
<dbReference type="Gene3D" id="3.20.20.370">
    <property type="entry name" value="Glycoside hydrolase/deacetylase"/>
    <property type="match status" value="1"/>
</dbReference>
<dbReference type="InterPro" id="IPR002509">
    <property type="entry name" value="NODB_dom"/>
</dbReference>
<dbReference type="InterPro" id="IPR051398">
    <property type="entry name" value="Polysacch_Deacetylase"/>
</dbReference>
<dbReference type="PANTHER" id="PTHR34216:SF3">
    <property type="entry name" value="POLY-BETA-1,6-N-ACETYL-D-GLUCOSAMINE N-DEACETYLASE"/>
    <property type="match status" value="1"/>
</dbReference>
<reference evidence="4 5" key="1">
    <citation type="submission" date="2019-07" db="EMBL/GenBank/DDBJ databases">
        <title>Hymenobacter sp. straun FUR1 Genome sequencing and assembly.</title>
        <authorList>
            <person name="Chhetri G."/>
        </authorList>
    </citation>
    <scope>NUCLEOTIDE SEQUENCE [LARGE SCALE GENOMIC DNA]</scope>
    <source>
        <strain evidence="4 5">Fur1</strain>
    </source>
</reference>
<keyword evidence="5" id="KW-1185">Reference proteome</keyword>
<dbReference type="OrthoDB" id="9782872at2"/>
<proteinExistence type="predicted"/>
<organism evidence="4 5">
    <name type="scientific">Hymenobacter setariae</name>
    <dbReference type="NCBI Taxonomy" id="2594794"/>
    <lineage>
        <taxon>Bacteria</taxon>
        <taxon>Pseudomonadati</taxon>
        <taxon>Bacteroidota</taxon>
        <taxon>Cytophagia</taxon>
        <taxon>Cytophagales</taxon>
        <taxon>Hymenobacteraceae</taxon>
        <taxon>Hymenobacter</taxon>
    </lineage>
</organism>
<dbReference type="GO" id="GO:0016810">
    <property type="term" value="F:hydrolase activity, acting on carbon-nitrogen (but not peptide) bonds"/>
    <property type="evidence" value="ECO:0007669"/>
    <property type="project" value="InterPro"/>
</dbReference>
<dbReference type="SUPFAM" id="SSF88713">
    <property type="entry name" value="Glycoside hydrolase/deacetylase"/>
    <property type="match status" value="1"/>
</dbReference>
<dbReference type="PROSITE" id="PS51677">
    <property type="entry name" value="NODB"/>
    <property type="match status" value="1"/>
</dbReference>
<comment type="caution">
    <text evidence="4">The sequence shown here is derived from an EMBL/GenBank/DDBJ whole genome shotgun (WGS) entry which is preliminary data.</text>
</comment>
<dbReference type="PANTHER" id="PTHR34216">
    <property type="match status" value="1"/>
</dbReference>
<evidence type="ECO:0000256" key="2">
    <source>
        <dbReference type="ARBA" id="ARBA00022729"/>
    </source>
</evidence>
<evidence type="ECO:0000256" key="1">
    <source>
        <dbReference type="ARBA" id="ARBA00004613"/>
    </source>
</evidence>
<evidence type="ECO:0000259" key="3">
    <source>
        <dbReference type="PROSITE" id="PS51677"/>
    </source>
</evidence>
<dbReference type="EMBL" id="VMRJ01000006">
    <property type="protein sequence ID" value="TVT37825.1"/>
    <property type="molecule type" value="Genomic_DNA"/>
</dbReference>
<comment type="subcellular location">
    <subcellularLocation>
        <location evidence="1">Secreted</location>
    </subcellularLocation>
</comment>
<evidence type="ECO:0000313" key="5">
    <source>
        <dbReference type="Proteomes" id="UP000317624"/>
    </source>
</evidence>
<protein>
    <submittedName>
        <fullName evidence="4">Polysaccharide deacetylase family protein</fullName>
    </submittedName>
</protein>
<evidence type="ECO:0000313" key="4">
    <source>
        <dbReference type="EMBL" id="TVT37825.1"/>
    </source>
</evidence>
<dbReference type="InterPro" id="IPR011330">
    <property type="entry name" value="Glyco_hydro/deAcase_b/a-brl"/>
</dbReference>
<feature type="domain" description="NodB homology" evidence="3">
    <location>
        <begin position="90"/>
        <end position="321"/>
    </location>
</feature>
<accession>A0A558BMU3</accession>
<sequence length="321" mass="36291">MPSIWRRFFNQIDQQLALAHAALVPERPAVLIFMFHVLFEDEAAMTRQLVDPQQHITTQIFAEFIAYYQTHGYTFVTPAEVLRGLNPAGRFVLITFDDGYYNNHLALPILRRFGVPATFFISTHHVQANHAFWWDVVYRERLRQPLSAAAQQAEYALLKGMRHEEVDEYLLTHFGPDALRPVSDLDRPFTPDELQAFAREPEVVLGNHTAHHAVLTNYQPTAAQQELAECQQYLAHLTGSEPVAVAYPNGNYSPAVVAAAAHVGLQLGATVEAGKNYLPLPPTSSLQLKRFLLWGDQDVQAQCALFRTDFHLKQLLRPARA</sequence>
<dbReference type="GO" id="GO:0005576">
    <property type="term" value="C:extracellular region"/>
    <property type="evidence" value="ECO:0007669"/>
    <property type="project" value="UniProtKB-SubCell"/>
</dbReference>
<gene>
    <name evidence="4" type="ORF">FNT36_21925</name>
</gene>
<dbReference type="Proteomes" id="UP000317624">
    <property type="component" value="Unassembled WGS sequence"/>
</dbReference>
<keyword evidence="2" id="KW-0732">Signal</keyword>
<dbReference type="CDD" id="cd10918">
    <property type="entry name" value="CE4_NodB_like_5s_6s"/>
    <property type="match status" value="1"/>
</dbReference>
<name>A0A558BMU3_9BACT</name>
<dbReference type="GO" id="GO:0005975">
    <property type="term" value="P:carbohydrate metabolic process"/>
    <property type="evidence" value="ECO:0007669"/>
    <property type="project" value="InterPro"/>
</dbReference>
<dbReference type="Pfam" id="PF01522">
    <property type="entry name" value="Polysacc_deac_1"/>
    <property type="match status" value="1"/>
</dbReference>